<dbReference type="CDD" id="cd00084">
    <property type="entry name" value="HMG-box_SF"/>
    <property type="match status" value="1"/>
</dbReference>
<evidence type="ECO:0008006" key="4">
    <source>
        <dbReference type="Google" id="ProtNLM"/>
    </source>
</evidence>
<feature type="compositionally biased region" description="Basic and acidic residues" evidence="1">
    <location>
        <begin position="159"/>
        <end position="175"/>
    </location>
</feature>
<dbReference type="OrthoDB" id="10602483at2759"/>
<feature type="region of interest" description="Disordered" evidence="1">
    <location>
        <begin position="37"/>
        <end position="61"/>
    </location>
</feature>
<accession>A0A9X0CQ16</accession>
<gene>
    <name evidence="2" type="ORF">OS493_025359</name>
</gene>
<evidence type="ECO:0000256" key="1">
    <source>
        <dbReference type="SAM" id="MobiDB-lite"/>
    </source>
</evidence>
<feature type="region of interest" description="Disordered" evidence="1">
    <location>
        <begin position="159"/>
        <end position="196"/>
    </location>
</feature>
<keyword evidence="3" id="KW-1185">Reference proteome</keyword>
<evidence type="ECO:0000313" key="2">
    <source>
        <dbReference type="EMBL" id="KAJ7371460.1"/>
    </source>
</evidence>
<sequence length="196" mass="21605">MRRRSGFNAFTSDVLQKEKIGGGAEVFRTVGKKWRDLSDSDKDSYRKKAAESGPDVSMPSKDERSLKIVTNMMKEVTELEALGGHYVLLCSFGGQLVHGGSVIGENLIKDKDLVKSFGNLIQLSHEEKDDVSVKCLQELFNSKYMAVARLVASSSQEGYRDNKRISSTEQQKDALCESSTARNSDGRPPCCLGPGY</sequence>
<name>A0A9X0CQ16_9CNID</name>
<dbReference type="Gene3D" id="1.10.30.10">
    <property type="entry name" value="High mobility group box domain"/>
    <property type="match status" value="1"/>
</dbReference>
<dbReference type="EMBL" id="MU826846">
    <property type="protein sequence ID" value="KAJ7371460.1"/>
    <property type="molecule type" value="Genomic_DNA"/>
</dbReference>
<dbReference type="SUPFAM" id="SSF47095">
    <property type="entry name" value="HMG-box"/>
    <property type="match status" value="1"/>
</dbReference>
<dbReference type="AlphaFoldDB" id="A0A9X0CQ16"/>
<feature type="compositionally biased region" description="Basic and acidic residues" evidence="1">
    <location>
        <begin position="37"/>
        <end position="50"/>
    </location>
</feature>
<protein>
    <recommendedName>
        <fullName evidence="4">HMG box domain-containing protein</fullName>
    </recommendedName>
</protein>
<reference evidence="2" key="1">
    <citation type="submission" date="2023-01" db="EMBL/GenBank/DDBJ databases">
        <title>Genome assembly of the deep-sea coral Lophelia pertusa.</title>
        <authorList>
            <person name="Herrera S."/>
            <person name="Cordes E."/>
        </authorList>
    </citation>
    <scope>NUCLEOTIDE SEQUENCE</scope>
    <source>
        <strain evidence="2">USNM1676648</strain>
        <tissue evidence="2">Polyp</tissue>
    </source>
</reference>
<evidence type="ECO:0000313" key="3">
    <source>
        <dbReference type="Proteomes" id="UP001163046"/>
    </source>
</evidence>
<dbReference type="InterPro" id="IPR036910">
    <property type="entry name" value="HMG_box_dom_sf"/>
</dbReference>
<comment type="caution">
    <text evidence="2">The sequence shown here is derived from an EMBL/GenBank/DDBJ whole genome shotgun (WGS) entry which is preliminary data.</text>
</comment>
<proteinExistence type="predicted"/>
<dbReference type="Proteomes" id="UP001163046">
    <property type="component" value="Unassembled WGS sequence"/>
</dbReference>
<organism evidence="2 3">
    <name type="scientific">Desmophyllum pertusum</name>
    <dbReference type="NCBI Taxonomy" id="174260"/>
    <lineage>
        <taxon>Eukaryota</taxon>
        <taxon>Metazoa</taxon>
        <taxon>Cnidaria</taxon>
        <taxon>Anthozoa</taxon>
        <taxon>Hexacorallia</taxon>
        <taxon>Scleractinia</taxon>
        <taxon>Caryophylliina</taxon>
        <taxon>Caryophylliidae</taxon>
        <taxon>Desmophyllum</taxon>
    </lineage>
</organism>